<name>A0A074ZRM4_OPIVI</name>
<evidence type="ECO:0000313" key="2">
    <source>
        <dbReference type="Proteomes" id="UP000054324"/>
    </source>
</evidence>
<dbReference type="AlphaFoldDB" id="A0A074ZRM4"/>
<sequence>MCGSFCDLAISTKAYSSRLGEWSSVQPRTNVTKTCYSGTSLSCTARYHNLGRSEPPYVCVLFIVVKLN</sequence>
<dbReference type="GeneID" id="20318887"/>
<protein>
    <submittedName>
        <fullName evidence="1">Uncharacterized protein</fullName>
    </submittedName>
</protein>
<dbReference type="EMBL" id="KL596698">
    <property type="protein sequence ID" value="KER28482.1"/>
    <property type="molecule type" value="Genomic_DNA"/>
</dbReference>
<gene>
    <name evidence="1" type="ORF">T265_04705</name>
</gene>
<dbReference type="RefSeq" id="XP_009167773.1">
    <property type="nucleotide sequence ID" value="XM_009169509.1"/>
</dbReference>
<accession>A0A074ZRM4</accession>
<reference evidence="1 2" key="1">
    <citation type="submission" date="2013-11" db="EMBL/GenBank/DDBJ databases">
        <title>Opisthorchis viverrini - life in the bile duct.</title>
        <authorList>
            <person name="Young N.D."/>
            <person name="Nagarajan N."/>
            <person name="Lin S.J."/>
            <person name="Korhonen P.K."/>
            <person name="Jex A.R."/>
            <person name="Hall R.S."/>
            <person name="Safavi-Hemami H."/>
            <person name="Kaewkong W."/>
            <person name="Bertrand D."/>
            <person name="Gao S."/>
            <person name="Seet Q."/>
            <person name="Wongkham S."/>
            <person name="Teh B.T."/>
            <person name="Wongkham C."/>
            <person name="Intapan P.M."/>
            <person name="Maleewong W."/>
            <person name="Yang X."/>
            <person name="Hu M."/>
            <person name="Wang Z."/>
            <person name="Hofmann A."/>
            <person name="Sternberg P.W."/>
            <person name="Tan P."/>
            <person name="Wang J."/>
            <person name="Gasser R.B."/>
        </authorList>
    </citation>
    <scope>NUCLEOTIDE SEQUENCE [LARGE SCALE GENOMIC DNA]</scope>
</reference>
<evidence type="ECO:0000313" key="1">
    <source>
        <dbReference type="EMBL" id="KER28482.1"/>
    </source>
</evidence>
<dbReference type="KEGG" id="ovi:T265_04705"/>
<dbReference type="Proteomes" id="UP000054324">
    <property type="component" value="Unassembled WGS sequence"/>
</dbReference>
<proteinExistence type="predicted"/>
<organism evidence="1 2">
    <name type="scientific">Opisthorchis viverrini</name>
    <name type="common">Southeast Asian liver fluke</name>
    <dbReference type="NCBI Taxonomy" id="6198"/>
    <lineage>
        <taxon>Eukaryota</taxon>
        <taxon>Metazoa</taxon>
        <taxon>Spiralia</taxon>
        <taxon>Lophotrochozoa</taxon>
        <taxon>Platyhelminthes</taxon>
        <taxon>Trematoda</taxon>
        <taxon>Digenea</taxon>
        <taxon>Opisthorchiida</taxon>
        <taxon>Opisthorchiata</taxon>
        <taxon>Opisthorchiidae</taxon>
        <taxon>Opisthorchis</taxon>
    </lineage>
</organism>
<dbReference type="CTD" id="20318887"/>
<keyword evidence="2" id="KW-1185">Reference proteome</keyword>